<name>A0ABX7V3H8_9GAMM</name>
<evidence type="ECO:0000313" key="2">
    <source>
        <dbReference type="Proteomes" id="UP000665025"/>
    </source>
</evidence>
<proteinExistence type="predicted"/>
<dbReference type="Proteomes" id="UP000665025">
    <property type="component" value="Chromosome 1"/>
</dbReference>
<keyword evidence="2" id="KW-1185">Reference proteome</keyword>
<evidence type="ECO:0000313" key="1">
    <source>
        <dbReference type="EMBL" id="QTL35005.1"/>
    </source>
</evidence>
<protein>
    <submittedName>
        <fullName evidence="1">Uncharacterized protein</fullName>
    </submittedName>
</protein>
<dbReference type="RefSeq" id="WP_209052037.1">
    <property type="nucleotide sequence ID" value="NZ_CP072425.1"/>
</dbReference>
<dbReference type="EMBL" id="CP072425">
    <property type="protein sequence ID" value="QTL35005.1"/>
    <property type="molecule type" value="Genomic_DNA"/>
</dbReference>
<gene>
    <name evidence="1" type="ORF">J5X90_15975</name>
</gene>
<reference evidence="1 2" key="1">
    <citation type="submission" date="2021-03" db="EMBL/GenBank/DDBJ databases">
        <title>Complete Genome of Pseudoalteromonas viridis Strain BBR56, a new biocontrol bacterial candidate.</title>
        <authorList>
            <person name="Handayani D.P."/>
            <person name="Isnansetyo A."/>
            <person name="Istiqomah I."/>
            <person name="Jumina J."/>
        </authorList>
    </citation>
    <scope>NUCLEOTIDE SEQUENCE [LARGE SCALE GENOMIC DNA]</scope>
    <source>
        <strain evidence="1 2">BBR56</strain>
    </source>
</reference>
<organism evidence="1 2">
    <name type="scientific">Pseudoalteromonas viridis</name>
    <dbReference type="NCBI Taxonomy" id="339617"/>
    <lineage>
        <taxon>Bacteria</taxon>
        <taxon>Pseudomonadati</taxon>
        <taxon>Pseudomonadota</taxon>
        <taxon>Gammaproteobacteria</taxon>
        <taxon>Alteromonadales</taxon>
        <taxon>Pseudoalteromonadaceae</taxon>
        <taxon>Pseudoalteromonas</taxon>
    </lineage>
</organism>
<sequence>MSEKYIYLDWNVVKYIKKPREDKFNELDVSFSKLIKKLSRKYKTPFSEGHLADLLISYSEKNKEKVDSDLDFVNKISQSTFVKVVDNSVEFHNIDPRIGFYQYIKEINSIKNEPFSISVVGEKIDVDMKQLNKDELLGKHIFENDGQLDAKTYKNFLLEVMEKMDEPAYYKSLRENIINLKTTFSKRDTVLDQGSDYFSEISPLLDFMLEDDENKIESSLYEAGCVLSYINREKFDNKSLTEKVQILYHALDFNFHLKEKVNKKNKPSNIHRDGLNLIHALHAKYYITEDKNTKLKSKLVLSALSHKLKVLDMQEFMHKFD</sequence>
<accession>A0ABX7V3H8</accession>